<comment type="caution">
    <text evidence="2">The sequence shown here is derived from an EMBL/GenBank/DDBJ whole genome shotgun (WGS) entry which is preliminary data.</text>
</comment>
<evidence type="ECO:0000313" key="2">
    <source>
        <dbReference type="EMBL" id="GAE32858.1"/>
    </source>
</evidence>
<proteinExistence type="predicted"/>
<dbReference type="RefSeq" id="WP_035347437.1">
    <property type="nucleotide sequence ID" value="NZ_BAUU01000058.1"/>
</dbReference>
<name>W4QMI7_9BACI</name>
<reference evidence="2" key="1">
    <citation type="journal article" date="2014" name="Genome Announc.">
        <title>Draft Genome Sequences of Three Alkaliphilic Bacillus Strains, Bacillus wakoensis JCM 9140T, Bacillus akibai JCM 9157T, and Bacillus hemicellulosilyticus JCM 9152T.</title>
        <authorList>
            <person name="Yuki M."/>
            <person name="Oshima K."/>
            <person name="Suda W."/>
            <person name="Oshida Y."/>
            <person name="Kitamura K."/>
            <person name="Iida T."/>
            <person name="Hattori M."/>
            <person name="Ohkuma M."/>
        </authorList>
    </citation>
    <scope>NUCLEOTIDE SEQUENCE [LARGE SCALE GENOMIC DNA]</scope>
    <source>
        <strain evidence="2">JCM 9152</strain>
    </source>
</reference>
<accession>W4QMI7</accession>
<sequence length="91" mass="10664">MKNVYVGSMLFLLALVKNKYFQLIASVAFYLLLAYWLLLHLIYQEYEKNNTIRVFENMDVLSMQVGVVTGIIAFIIVWGITRLFGMLHDRQ</sequence>
<keyword evidence="1" id="KW-1133">Transmembrane helix</keyword>
<keyword evidence="3" id="KW-1185">Reference proteome</keyword>
<feature type="transmembrane region" description="Helical" evidence="1">
    <location>
        <begin position="63"/>
        <end position="85"/>
    </location>
</feature>
<protein>
    <submittedName>
        <fullName evidence="2">Uncharacterized protein</fullName>
    </submittedName>
</protein>
<dbReference type="EMBL" id="BAUU01000058">
    <property type="protein sequence ID" value="GAE32858.1"/>
    <property type="molecule type" value="Genomic_DNA"/>
</dbReference>
<evidence type="ECO:0000256" key="1">
    <source>
        <dbReference type="SAM" id="Phobius"/>
    </source>
</evidence>
<organism evidence="2 3">
    <name type="scientific">Halalkalibacter hemicellulosilyticusJCM 9152</name>
    <dbReference type="NCBI Taxonomy" id="1236971"/>
    <lineage>
        <taxon>Bacteria</taxon>
        <taxon>Bacillati</taxon>
        <taxon>Bacillota</taxon>
        <taxon>Bacilli</taxon>
        <taxon>Bacillales</taxon>
        <taxon>Bacillaceae</taxon>
        <taxon>Halalkalibacter</taxon>
    </lineage>
</organism>
<dbReference type="STRING" id="1236971.JCM9152_4445"/>
<dbReference type="AlphaFoldDB" id="W4QMI7"/>
<feature type="transmembrane region" description="Helical" evidence="1">
    <location>
        <begin position="20"/>
        <end position="43"/>
    </location>
</feature>
<gene>
    <name evidence="2" type="ORF">JCM9152_4445</name>
</gene>
<keyword evidence="1" id="KW-0812">Transmembrane</keyword>
<evidence type="ECO:0000313" key="3">
    <source>
        <dbReference type="Proteomes" id="UP000018895"/>
    </source>
</evidence>
<keyword evidence="1" id="KW-0472">Membrane</keyword>
<dbReference type="Proteomes" id="UP000018895">
    <property type="component" value="Unassembled WGS sequence"/>
</dbReference>